<feature type="compositionally biased region" description="Low complexity" evidence="4">
    <location>
        <begin position="1101"/>
        <end position="1111"/>
    </location>
</feature>
<dbReference type="KEGG" id="vg:26646936"/>
<keyword evidence="5" id="KW-0472">Membrane</keyword>
<keyword evidence="5" id="KW-0812">Transmembrane</keyword>
<keyword evidence="2" id="KW-1188">Viral release from host cell</keyword>
<organism evidence="7 8">
    <name type="scientific">Clostridium phage phiCD111</name>
    <dbReference type="NCBI Taxonomy" id="1582150"/>
    <lineage>
        <taxon>Viruses</taxon>
        <taxon>Duplodnaviria</taxon>
        <taxon>Heunggongvirae</taxon>
        <taxon>Uroviricota</taxon>
        <taxon>Caudoviricetes</taxon>
        <taxon>Leicestervirus</taxon>
        <taxon>Leicestervirus CD111</taxon>
    </lineage>
</organism>
<dbReference type="EMBL" id="LN681535">
    <property type="protein sequence ID" value="CEK40291.1"/>
    <property type="molecule type" value="Genomic_DNA"/>
</dbReference>
<evidence type="ECO:0000313" key="8">
    <source>
        <dbReference type="Proteomes" id="UP000030729"/>
    </source>
</evidence>
<evidence type="ECO:0000256" key="5">
    <source>
        <dbReference type="SAM" id="Phobius"/>
    </source>
</evidence>
<dbReference type="GO" id="GO:0098003">
    <property type="term" value="P:viral tail assembly"/>
    <property type="evidence" value="ECO:0007669"/>
    <property type="project" value="UniProtKB-KW"/>
</dbReference>
<protein>
    <submittedName>
        <fullName evidence="7">Tail tape measure</fullName>
    </submittedName>
</protein>
<dbReference type="GeneID" id="26646936"/>
<feature type="transmembrane region" description="Helical" evidence="5">
    <location>
        <begin position="482"/>
        <end position="509"/>
    </location>
</feature>
<dbReference type="PANTHER" id="PTHR37813">
    <property type="entry name" value="FELS-2 PROPHAGE PROTEIN"/>
    <property type="match status" value="1"/>
</dbReference>
<feature type="coiled-coil region" evidence="3">
    <location>
        <begin position="862"/>
        <end position="977"/>
    </location>
</feature>
<dbReference type="InterPro" id="IPR016024">
    <property type="entry name" value="ARM-type_fold"/>
</dbReference>
<dbReference type="InterPro" id="IPR010090">
    <property type="entry name" value="Phage_tape_meas"/>
</dbReference>
<feature type="transmembrane region" description="Helical" evidence="5">
    <location>
        <begin position="443"/>
        <end position="462"/>
    </location>
</feature>
<keyword evidence="8" id="KW-1185">Reference proteome</keyword>
<keyword evidence="3" id="KW-0175">Coiled coil</keyword>
<accession>A0A0A8WJ94</accession>
<proteinExistence type="predicted"/>
<dbReference type="Proteomes" id="UP000030729">
    <property type="component" value="Genome"/>
</dbReference>
<keyword evidence="5" id="KW-1133">Transmembrane helix</keyword>
<evidence type="ECO:0000256" key="1">
    <source>
        <dbReference type="ARBA" id="ARBA00022465"/>
    </source>
</evidence>
<dbReference type="Pfam" id="PF10145">
    <property type="entry name" value="PhageMin_Tail"/>
    <property type="match status" value="1"/>
</dbReference>
<evidence type="ECO:0000256" key="2">
    <source>
        <dbReference type="ARBA" id="ARBA00022612"/>
    </source>
</evidence>
<gene>
    <name evidence="7" type="ORF">PHICD111_20017</name>
</gene>
<evidence type="ECO:0000259" key="6">
    <source>
        <dbReference type="Pfam" id="PF10145"/>
    </source>
</evidence>
<keyword evidence="1" id="KW-1245">Viral tail assembly</keyword>
<feature type="region of interest" description="Disordered" evidence="4">
    <location>
        <begin position="1086"/>
        <end position="1111"/>
    </location>
</feature>
<evidence type="ECO:0000256" key="4">
    <source>
        <dbReference type="SAM" id="MobiDB-lite"/>
    </source>
</evidence>
<feature type="transmembrane region" description="Helical" evidence="5">
    <location>
        <begin position="379"/>
        <end position="405"/>
    </location>
</feature>
<sequence length="1767" mass="194792">MADGSIIIDTFLNTEDAEKQLNNLADTMKKKAKSALAIAGIGASLGAIGKQAIDFGDEYQKAMNGFESATGNAEAKAKGFGEALQQVYANNFGEDMGDISEVMSLISQKLDGIDASNIQEVTESAIVMRDTFDMDVGESLNAVNSMMRQFGISAKESYNLIAQGAQQGLNQNDDLGDQLAEYSTYYAQMGFSAEEMFNMMKNGAESGVYQIDYLNDALKEFNIRAKDGSNGTKEAFEALGFNADELTKKFANGGSSAKEAFVEVTTALNNLDDNVLKNQIGVQLFGTKFEDLEADAVTALTNIEGSISSSKDKLEEINKIKYNSFGEAITGIGRQMQVNLLLPIAEGLLPVLNDLANKFAKAFQNENTKNAIRSTAESIGALIGTVVKLISLALTPLINVITFLIQHGSLVAPLITGIGVAFAGLKIAGIARGIQKSFTDAQLAVRLFVTGMAESGTTLTLYETIVGLVTKKISLAQVATNLWKGALTALGGPIGLTIVAVGALIAVFVSLWKNNEGFRDAVINIWNNIKEVGEKIFGQIAKFFTETIPQAMSKFIDFAKENWQGLALLLVNPFIGGFKLIYDNCEGFRNTINKLFNSIKDALSKTMSFIKSNWQGLLLILVNPFIGAFKLIYDNCEGFRNTVNSIFNKIVGIFKNVLSFIKNNWKSIGSMLLSPFVNGFKAIYNSCVSFKNKVFSFFSSVVKGFVTFGKNIIAGIINGLSSGIGLVVDTVKNIGLTVVNTFKKVLRIHSPSKVTTELGEFAGIGFANGIKNTSKDVVEATKELISAMEKNLETNKSKFEKICEAITTALKNQYESQKDIQIKALDERLKVEEKASNDRLKVYEKEYNEKLKYLDTETNEKTNAIQEQIDAIDKQIEEEQKAEEEKAYNEKISDLNRKLATAKNQKEREKIQKEIAETQADRQKKLLDEQRQQEKNRLKEQIENIKTEASNKKEQYKEEYDNQKEAESKKLELIKESNASQKEEIEKYFSELLEETNIQNEARRLLLQKNSEEIIKLLSEYNPHWQDAGQSLADSLLNGVNSKKQSIQEAVKEAINLKEIIPAQEQELDRLKKKLEEYEKLKENVSASSAGDGDLDTSVQDSSLDSGSSGLDSKELEEYANAVDDVKTSVEGLDLVSDELVKGTVPKVGDSAGKLTESIKKGFGSIGGFFGGIEKWLRDTDKSINDWLSSASSSISDFFSKLKDKFNAGIENIGGFFSGLGGKIGDSFNGLGDFFNGLEDKAKEGFSSIKNNAIEVFSGLGDWFKETGSKIGDAIGTGLKSGLDFFTNTVPEWFAGLGDKIKEECGKIGGKISNFFNETMPTIISNIVEWFKQIPYNIGFTIGSVAGFFVDLGAKLYAWATETLPEIINSIVEWFKSLPEKIGEFLNITLQNIQTWGENFKVSVSEFFSVIWESITQFFTELPEKISEWFGTVVETVSGWGENLKQLATDIFNNFVENILIPVSQLPGKLWEKFTEVIGKVTEWGSNLLQKGIDIASKFLENVMKFFSELPGKIKEKLDDIIKKVTDWGTNLVSKALEIAKNFFNNIYNTVSQLPGKFKEWLDSIINNVISWGTNLVKRAEEAGKNMANAVKDALKDLPSKIMSIGKDVVRGLWEGITGMGGWLKGKVFDFAGDIINGFKDGFGVHSPSIIMRDLIGRNLVKGVGVGIDVETPELKEKIEKNISELTSKLKATVNFETSKIQANIVASTDFKAGKETAIMSSNKDSEVNSNQAGIKLNIENFVNNREQDIENLFNEILFLAKRKGVI</sequence>
<name>A0A0A8WJ94_9CAUD</name>
<dbReference type="PANTHER" id="PTHR37813:SF1">
    <property type="entry name" value="FELS-2 PROPHAGE PROTEIN"/>
    <property type="match status" value="1"/>
</dbReference>
<evidence type="ECO:0000313" key="7">
    <source>
        <dbReference type="EMBL" id="CEK40291.1"/>
    </source>
</evidence>
<feature type="transmembrane region" description="Helical" evidence="5">
    <location>
        <begin position="411"/>
        <end position="431"/>
    </location>
</feature>
<dbReference type="SUPFAM" id="SSF48371">
    <property type="entry name" value="ARM repeat"/>
    <property type="match status" value="2"/>
</dbReference>
<evidence type="ECO:0000256" key="3">
    <source>
        <dbReference type="SAM" id="Coils"/>
    </source>
</evidence>
<reference evidence="7 8" key="1">
    <citation type="submission" date="2014-12" db="EMBL/GenBank/DDBJ databases">
        <title>Whole Genome Sequence and Molecular Characterization of Siphoviridae / Myoviridae Phage Infecting Clostridium difficile.</title>
        <authorList>
            <person name="Monot M."/>
        </authorList>
    </citation>
    <scope>NUCLEOTIDE SEQUENCE [LARGE SCALE GENOMIC DNA]</scope>
</reference>
<dbReference type="RefSeq" id="YP_009208370.1">
    <property type="nucleotide sequence ID" value="NC_028905.1"/>
</dbReference>
<feature type="domain" description="Phage tail tape measure protein" evidence="6">
    <location>
        <begin position="89"/>
        <end position="286"/>
    </location>
</feature>